<comment type="caution">
    <text evidence="2">The sequence shown here is derived from an EMBL/GenBank/DDBJ whole genome shotgun (WGS) entry which is preliminary data.</text>
</comment>
<evidence type="ECO:0000313" key="2">
    <source>
        <dbReference type="EMBL" id="KAB1655980.1"/>
    </source>
</evidence>
<organism evidence="2 3">
    <name type="scientific">Pseudoclavibacter chungangensis</name>
    <dbReference type="NCBI Taxonomy" id="587635"/>
    <lineage>
        <taxon>Bacteria</taxon>
        <taxon>Bacillati</taxon>
        <taxon>Actinomycetota</taxon>
        <taxon>Actinomycetes</taxon>
        <taxon>Micrococcales</taxon>
        <taxon>Microbacteriaceae</taxon>
        <taxon>Pseudoclavibacter</taxon>
    </lineage>
</organism>
<sequence>MTEHHDDQYWFNTRTGKVERGNQSIASELLGPFATEAEAARATEKLQENARRWAEEDAAEDNS</sequence>
<feature type="compositionally biased region" description="Basic and acidic residues" evidence="1">
    <location>
        <begin position="42"/>
        <end position="55"/>
    </location>
</feature>
<keyword evidence="3" id="KW-1185">Reference proteome</keyword>
<evidence type="ECO:0000313" key="3">
    <source>
        <dbReference type="Proteomes" id="UP000467240"/>
    </source>
</evidence>
<dbReference type="RefSeq" id="WP_158040928.1">
    <property type="nucleotide sequence ID" value="NZ_JACCFV010000001.1"/>
</dbReference>
<dbReference type="AlphaFoldDB" id="A0A7J5BQA3"/>
<dbReference type="EMBL" id="WBJZ01000013">
    <property type="protein sequence ID" value="KAB1655980.1"/>
    <property type="molecule type" value="Genomic_DNA"/>
</dbReference>
<evidence type="ECO:0000256" key="1">
    <source>
        <dbReference type="SAM" id="MobiDB-lite"/>
    </source>
</evidence>
<dbReference type="Proteomes" id="UP000467240">
    <property type="component" value="Unassembled WGS sequence"/>
</dbReference>
<gene>
    <name evidence="2" type="ORF">F8O01_11080</name>
</gene>
<dbReference type="OrthoDB" id="3268477at2"/>
<accession>A0A7J5BQA3</accession>
<reference evidence="2 3" key="1">
    <citation type="submission" date="2019-09" db="EMBL/GenBank/DDBJ databases">
        <title>Phylogeny of genus Pseudoclavibacter and closely related genus.</title>
        <authorList>
            <person name="Li Y."/>
        </authorList>
    </citation>
    <scope>NUCLEOTIDE SEQUENCE [LARGE SCALE GENOMIC DNA]</scope>
    <source>
        <strain evidence="2 3">DSM 23821</strain>
    </source>
</reference>
<name>A0A7J5BQA3_9MICO</name>
<protein>
    <submittedName>
        <fullName evidence="2">SPOR domain-containing protein</fullName>
    </submittedName>
</protein>
<feature type="region of interest" description="Disordered" evidence="1">
    <location>
        <begin position="42"/>
        <end position="63"/>
    </location>
</feature>
<proteinExistence type="predicted"/>